<evidence type="ECO:0000313" key="3">
    <source>
        <dbReference type="Proteomes" id="UP000731907"/>
    </source>
</evidence>
<dbReference type="Proteomes" id="UP000731907">
    <property type="component" value="Unassembled WGS sequence"/>
</dbReference>
<gene>
    <name evidence="2" type="ORF">GU927_015600</name>
</gene>
<organism evidence="2 3">
    <name type="scientific">Paragemmobacter amnigenus</name>
    <dbReference type="NCBI Taxonomy" id="2852097"/>
    <lineage>
        <taxon>Bacteria</taxon>
        <taxon>Pseudomonadati</taxon>
        <taxon>Pseudomonadota</taxon>
        <taxon>Alphaproteobacteria</taxon>
        <taxon>Rhodobacterales</taxon>
        <taxon>Paracoccaceae</taxon>
        <taxon>Paragemmobacter</taxon>
    </lineage>
</organism>
<comment type="caution">
    <text evidence="2">The sequence shown here is derived from an EMBL/GenBank/DDBJ whole genome shotgun (WGS) entry which is preliminary data.</text>
</comment>
<protein>
    <submittedName>
        <fullName evidence="2">DUF1127 domain-containing protein</fullName>
    </submittedName>
</protein>
<dbReference type="EMBL" id="JAAATX020000011">
    <property type="protein sequence ID" value="MBU9699272.1"/>
    <property type="molecule type" value="Genomic_DNA"/>
</dbReference>
<sequence>MAYVNSSRAASFSLADRFSGYVAQFKAHLARRAVYNQTVRELLVLSDRELSDLGISRNDIRSVAHEAAYGK</sequence>
<dbReference type="RefSeq" id="WP_161763399.1">
    <property type="nucleotide sequence ID" value="NZ_JAAATX020000011.1"/>
</dbReference>
<evidence type="ECO:0000259" key="1">
    <source>
        <dbReference type="Pfam" id="PF06568"/>
    </source>
</evidence>
<reference evidence="2 3" key="1">
    <citation type="submission" date="2021-06" db="EMBL/GenBank/DDBJ databases">
        <title>Rhodobacteraceae bacterium strain HSP-20.</title>
        <authorList>
            <person name="Chen W.-M."/>
        </authorList>
    </citation>
    <scope>NUCLEOTIDE SEQUENCE [LARGE SCALE GENOMIC DNA]</scope>
    <source>
        <strain evidence="2 3">HSP-20</strain>
    </source>
</reference>
<dbReference type="InterPro" id="IPR009506">
    <property type="entry name" value="YjiS-like"/>
</dbReference>
<proteinExistence type="predicted"/>
<keyword evidence="3" id="KW-1185">Reference proteome</keyword>
<evidence type="ECO:0000313" key="2">
    <source>
        <dbReference type="EMBL" id="MBU9699272.1"/>
    </source>
</evidence>
<dbReference type="Pfam" id="PF06568">
    <property type="entry name" value="YjiS-like"/>
    <property type="match status" value="1"/>
</dbReference>
<feature type="domain" description="YjiS-like" evidence="1">
    <location>
        <begin position="27"/>
        <end position="61"/>
    </location>
</feature>
<accession>A0ABS6J6U0</accession>
<name>A0ABS6J6U0_9RHOB</name>